<dbReference type="AlphaFoldDB" id="A0A0P8A469"/>
<dbReference type="Proteomes" id="UP000050360">
    <property type="component" value="Unassembled WGS sequence"/>
</dbReference>
<dbReference type="GO" id="GO:0016740">
    <property type="term" value="F:transferase activity"/>
    <property type="evidence" value="ECO:0007669"/>
    <property type="project" value="UniProtKB-KW"/>
</dbReference>
<organism evidence="3 4">
    <name type="scientific">Candidatus Methanoperedens nitratireducens</name>
    <dbReference type="NCBI Taxonomy" id="1392998"/>
    <lineage>
        <taxon>Archaea</taxon>
        <taxon>Methanobacteriati</taxon>
        <taxon>Methanobacteriota</taxon>
        <taxon>Stenosarchaea group</taxon>
        <taxon>Methanomicrobia</taxon>
        <taxon>Methanosarcinales</taxon>
        <taxon>ANME-2 cluster</taxon>
        <taxon>Candidatus Methanoperedentaceae</taxon>
        <taxon>Candidatus Methanoperedens</taxon>
    </lineage>
</organism>
<dbReference type="PANTHER" id="PTHR33279:SF6">
    <property type="entry name" value="SULFUR CARRIER PROTEIN YEDF-RELATED"/>
    <property type="match status" value="1"/>
</dbReference>
<evidence type="ECO:0000313" key="3">
    <source>
        <dbReference type="EMBL" id="KPQ42958.1"/>
    </source>
</evidence>
<evidence type="ECO:0000313" key="4">
    <source>
        <dbReference type="Proteomes" id="UP000050360"/>
    </source>
</evidence>
<dbReference type="Gene3D" id="3.30.110.40">
    <property type="entry name" value="TusA-like domain"/>
    <property type="match status" value="1"/>
</dbReference>
<evidence type="ECO:0000256" key="1">
    <source>
        <dbReference type="ARBA" id="ARBA00008984"/>
    </source>
</evidence>
<sequence>MTEDENIKPKLLVDCVGLYCPIPIFNTTTEMEKLMPGEVLEMVTGDPAAVQDIPRWAKRAGHKLIKLFKEGEQFHFLIQKG</sequence>
<reference evidence="3 4" key="1">
    <citation type="submission" date="2015-09" db="EMBL/GenBank/DDBJ databases">
        <title>A metagenomics-based metabolic model of nitrate-dependent anaerobic oxidation of methane by Methanoperedens-like archaea.</title>
        <authorList>
            <person name="Arshad A."/>
            <person name="Speth D.R."/>
            <person name="De Graaf R.M."/>
            <person name="Op Den Camp H.J."/>
            <person name="Jetten M.S."/>
            <person name="Welte C.U."/>
        </authorList>
    </citation>
    <scope>NUCLEOTIDE SEQUENCE [LARGE SCALE GENOMIC DNA]</scope>
</reference>
<accession>A0A0P8A469</accession>
<gene>
    <name evidence="3" type="primary">tusA_4</name>
    <name evidence="3" type="ORF">MPEBLZ_02464</name>
</gene>
<dbReference type="PANTHER" id="PTHR33279">
    <property type="entry name" value="SULFUR CARRIER PROTEIN YEDF-RELATED"/>
    <property type="match status" value="1"/>
</dbReference>
<evidence type="ECO:0000259" key="2">
    <source>
        <dbReference type="PROSITE" id="PS01148"/>
    </source>
</evidence>
<dbReference type="EMBL" id="LKCM01000191">
    <property type="protein sequence ID" value="KPQ42958.1"/>
    <property type="molecule type" value="Genomic_DNA"/>
</dbReference>
<dbReference type="PROSITE" id="PS01148">
    <property type="entry name" value="UPF0033"/>
    <property type="match status" value="1"/>
</dbReference>
<comment type="similarity">
    <text evidence="1">Belongs to the sulfur carrier protein TusA family.</text>
</comment>
<keyword evidence="3" id="KW-0808">Transferase</keyword>
<dbReference type="Pfam" id="PF01206">
    <property type="entry name" value="TusA"/>
    <property type="match status" value="1"/>
</dbReference>
<dbReference type="InterPro" id="IPR001455">
    <property type="entry name" value="TusA-like"/>
</dbReference>
<feature type="domain" description="UPF0033" evidence="2">
    <location>
        <begin position="13"/>
        <end position="37"/>
    </location>
</feature>
<name>A0A0P8A469_9EURY</name>
<proteinExistence type="inferred from homology"/>
<dbReference type="SUPFAM" id="SSF64307">
    <property type="entry name" value="SirA-like"/>
    <property type="match status" value="1"/>
</dbReference>
<dbReference type="InterPro" id="IPR036868">
    <property type="entry name" value="TusA-like_sf"/>
</dbReference>
<comment type="caution">
    <text evidence="3">The sequence shown here is derived from an EMBL/GenBank/DDBJ whole genome shotgun (WGS) entry which is preliminary data.</text>
</comment>
<dbReference type="CDD" id="cd00291">
    <property type="entry name" value="SirA_YedF_YeeD"/>
    <property type="match status" value="1"/>
</dbReference>
<protein>
    <submittedName>
        <fullName evidence="3">Sulfurtransferase TusA</fullName>
    </submittedName>
</protein>